<keyword evidence="1" id="KW-0732">Signal</keyword>
<dbReference type="PANTHER" id="PTHR30006">
    <property type="entry name" value="THIAMINE-BINDING PERIPLASMIC PROTEIN-RELATED"/>
    <property type="match status" value="1"/>
</dbReference>
<accession>A0A1T4JTT8</accession>
<dbReference type="EMBL" id="FUWJ01000001">
    <property type="protein sequence ID" value="SJZ33558.1"/>
    <property type="molecule type" value="Genomic_DNA"/>
</dbReference>
<dbReference type="GO" id="GO:0030288">
    <property type="term" value="C:outer membrane-bounded periplasmic space"/>
    <property type="evidence" value="ECO:0007669"/>
    <property type="project" value="TreeGrafter"/>
</dbReference>
<dbReference type="GO" id="GO:0015888">
    <property type="term" value="P:thiamine transport"/>
    <property type="evidence" value="ECO:0007669"/>
    <property type="project" value="TreeGrafter"/>
</dbReference>
<name>A0A1T4JTT8_9HYPH</name>
<evidence type="ECO:0000256" key="1">
    <source>
        <dbReference type="ARBA" id="ARBA00022729"/>
    </source>
</evidence>
<evidence type="ECO:0000313" key="2">
    <source>
        <dbReference type="EMBL" id="SJZ33558.1"/>
    </source>
</evidence>
<gene>
    <name evidence="2" type="ORF">SAMN02745126_00453</name>
</gene>
<dbReference type="Proteomes" id="UP000190092">
    <property type="component" value="Unassembled WGS sequence"/>
</dbReference>
<organism evidence="2 3">
    <name type="scientific">Enhydrobacter aerosaccus</name>
    <dbReference type="NCBI Taxonomy" id="225324"/>
    <lineage>
        <taxon>Bacteria</taxon>
        <taxon>Pseudomonadati</taxon>
        <taxon>Pseudomonadota</taxon>
        <taxon>Alphaproteobacteria</taxon>
        <taxon>Hyphomicrobiales</taxon>
        <taxon>Enhydrobacter</taxon>
    </lineage>
</organism>
<dbReference type="GO" id="GO:0030975">
    <property type="term" value="F:thiamine binding"/>
    <property type="evidence" value="ECO:0007669"/>
    <property type="project" value="TreeGrafter"/>
</dbReference>
<dbReference type="AlphaFoldDB" id="A0A1T4JTT8"/>
<reference evidence="3" key="1">
    <citation type="submission" date="2017-02" db="EMBL/GenBank/DDBJ databases">
        <authorList>
            <person name="Varghese N."/>
            <person name="Submissions S."/>
        </authorList>
    </citation>
    <scope>NUCLEOTIDE SEQUENCE [LARGE SCALE GENOMIC DNA]</scope>
    <source>
        <strain evidence="3">ATCC 27094</strain>
    </source>
</reference>
<sequence length="350" mass="38253">MAKHYKTLSRRRVLASTGAGTAAALLGFPSIVRAQAKELVVGGAAGFALWMNGTVSAAFEAKYKTKIVYEGTKSLVNLEKMQKNKDKQYLSVVMMDDPVMILAVKEGLLEKLTPAMVPNLAKLRPGTVHMDGMWANYLQPWQGIAYNTKSLPGGFPSWADCYDPKFKGRLVIPSLQNTEGLANLVMAAALETGKPIEQAQFDIDAGFKKIKTLKPNLLTVYTQIPQALNLLEQGEAWAIPSMFSSNVIPKEKESPMKMSAPKEGIFVGPAGICLVKGGPNQEMALALIDMLLSADMQDTLQPETFAFPSNTAAKPPLGLAADVKVYNLDWGFVAKERGEWVKRWDREMAI</sequence>
<dbReference type="Pfam" id="PF13343">
    <property type="entry name" value="SBP_bac_6"/>
    <property type="match status" value="1"/>
</dbReference>
<evidence type="ECO:0000313" key="3">
    <source>
        <dbReference type="Proteomes" id="UP000190092"/>
    </source>
</evidence>
<keyword evidence="3" id="KW-1185">Reference proteome</keyword>
<proteinExistence type="predicted"/>
<dbReference type="PANTHER" id="PTHR30006:SF2">
    <property type="entry name" value="ABC TRANSPORTER SUBSTRATE-BINDING PROTEIN"/>
    <property type="match status" value="1"/>
</dbReference>
<dbReference type="STRING" id="225324.SAMN02745126_00453"/>
<dbReference type="OrthoDB" id="7811527at2"/>
<dbReference type="SUPFAM" id="SSF53850">
    <property type="entry name" value="Periplasmic binding protein-like II"/>
    <property type="match status" value="1"/>
</dbReference>
<dbReference type="InterPro" id="IPR006311">
    <property type="entry name" value="TAT_signal"/>
</dbReference>
<dbReference type="GO" id="GO:0030976">
    <property type="term" value="F:thiamine pyrophosphate binding"/>
    <property type="evidence" value="ECO:0007669"/>
    <property type="project" value="TreeGrafter"/>
</dbReference>
<protein>
    <submittedName>
        <fullName evidence="2">Putative spermidine/putrescine transport system substrate-binding protein</fullName>
    </submittedName>
</protein>
<dbReference type="Gene3D" id="3.40.190.10">
    <property type="entry name" value="Periplasmic binding protein-like II"/>
    <property type="match status" value="2"/>
</dbReference>
<dbReference type="PROSITE" id="PS51318">
    <property type="entry name" value="TAT"/>
    <property type="match status" value="1"/>
</dbReference>